<keyword evidence="3" id="KW-1185">Reference proteome</keyword>
<gene>
    <name evidence="2" type="ORF">TELCIR_08787</name>
</gene>
<proteinExistence type="predicted"/>
<sequence length="132" mass="14547">MKEEVKEEEVALGTLVGVSDSTRYPTLSQASTSYTQPATSKTFFESAPDLNRPQSADEGIPGQRRQYHINLTGEIFRGEVEASKRGVYPVVKYPIPGGELCYAFEQVRTTKRGLVILRCTGCRKKGTTNSIA</sequence>
<accession>A0A2G9UGW7</accession>
<feature type="region of interest" description="Disordered" evidence="1">
    <location>
        <begin position="44"/>
        <end position="63"/>
    </location>
</feature>
<reference evidence="2 3" key="1">
    <citation type="submission" date="2015-09" db="EMBL/GenBank/DDBJ databases">
        <title>Draft genome of the parasitic nematode Teladorsagia circumcincta isolate WARC Sus (inbred).</title>
        <authorList>
            <person name="Mitreva M."/>
        </authorList>
    </citation>
    <scope>NUCLEOTIDE SEQUENCE [LARGE SCALE GENOMIC DNA]</scope>
    <source>
        <strain evidence="2 3">S</strain>
    </source>
</reference>
<name>A0A2G9UGW7_TELCI</name>
<dbReference type="OrthoDB" id="5871898at2759"/>
<evidence type="ECO:0000313" key="3">
    <source>
        <dbReference type="Proteomes" id="UP000230423"/>
    </source>
</evidence>
<dbReference type="AlphaFoldDB" id="A0A2G9UGW7"/>
<feature type="non-terminal residue" evidence="2">
    <location>
        <position position="132"/>
    </location>
</feature>
<evidence type="ECO:0000256" key="1">
    <source>
        <dbReference type="SAM" id="MobiDB-lite"/>
    </source>
</evidence>
<evidence type="ECO:0000313" key="2">
    <source>
        <dbReference type="EMBL" id="PIO69383.1"/>
    </source>
</evidence>
<organism evidence="2 3">
    <name type="scientific">Teladorsagia circumcincta</name>
    <name type="common">Brown stomach worm</name>
    <name type="synonym">Ostertagia circumcincta</name>
    <dbReference type="NCBI Taxonomy" id="45464"/>
    <lineage>
        <taxon>Eukaryota</taxon>
        <taxon>Metazoa</taxon>
        <taxon>Ecdysozoa</taxon>
        <taxon>Nematoda</taxon>
        <taxon>Chromadorea</taxon>
        <taxon>Rhabditida</taxon>
        <taxon>Rhabditina</taxon>
        <taxon>Rhabditomorpha</taxon>
        <taxon>Strongyloidea</taxon>
        <taxon>Trichostrongylidae</taxon>
        <taxon>Teladorsagia</taxon>
    </lineage>
</organism>
<dbReference type="EMBL" id="KZ346674">
    <property type="protein sequence ID" value="PIO69383.1"/>
    <property type="molecule type" value="Genomic_DNA"/>
</dbReference>
<dbReference type="Proteomes" id="UP000230423">
    <property type="component" value="Unassembled WGS sequence"/>
</dbReference>
<protein>
    <submittedName>
        <fullName evidence="2">Uncharacterized protein</fullName>
    </submittedName>
</protein>